<feature type="compositionally biased region" description="Polar residues" evidence="1">
    <location>
        <begin position="494"/>
        <end position="508"/>
    </location>
</feature>
<feature type="domain" description="Retrotransposon Copia-like N-terminal" evidence="4">
    <location>
        <begin position="32"/>
        <end position="70"/>
    </location>
</feature>
<evidence type="ECO:0008006" key="7">
    <source>
        <dbReference type="Google" id="ProtNLM"/>
    </source>
</evidence>
<proteinExistence type="predicted"/>
<evidence type="ECO:0000313" key="5">
    <source>
        <dbReference type="EMBL" id="SPC78770.1"/>
    </source>
</evidence>
<evidence type="ECO:0000259" key="4">
    <source>
        <dbReference type="Pfam" id="PF14244"/>
    </source>
</evidence>
<protein>
    <recommendedName>
        <fullName evidence="7">Reverse transcriptase Ty1/copia-type domain-containing protein</fullName>
    </recommendedName>
</protein>
<dbReference type="Pfam" id="PF14244">
    <property type="entry name" value="Retrotran_gag_3"/>
    <property type="match status" value="1"/>
</dbReference>
<dbReference type="Pfam" id="PF07727">
    <property type="entry name" value="RVT_2"/>
    <property type="match status" value="1"/>
</dbReference>
<dbReference type="EMBL" id="OIVN01000347">
    <property type="protein sequence ID" value="SPC78770.1"/>
    <property type="molecule type" value="Genomic_DNA"/>
</dbReference>
<reference evidence="5" key="1">
    <citation type="submission" date="2018-02" db="EMBL/GenBank/DDBJ databases">
        <authorList>
            <person name="Cohen D.B."/>
            <person name="Kent A.D."/>
        </authorList>
    </citation>
    <scope>NUCLEOTIDE SEQUENCE</scope>
</reference>
<dbReference type="InterPro" id="IPR013103">
    <property type="entry name" value="RVT_2"/>
</dbReference>
<feature type="compositionally biased region" description="Polar residues" evidence="1">
    <location>
        <begin position="423"/>
        <end position="456"/>
    </location>
</feature>
<feature type="compositionally biased region" description="Low complexity" evidence="1">
    <location>
        <begin position="457"/>
        <end position="480"/>
    </location>
</feature>
<name>A0A2N9EVP5_FAGSY</name>
<dbReference type="CDD" id="cd09272">
    <property type="entry name" value="RNase_HI_RT_Ty1"/>
    <property type="match status" value="1"/>
</dbReference>
<dbReference type="SUPFAM" id="SSF56672">
    <property type="entry name" value="DNA/RNA polymerases"/>
    <property type="match status" value="1"/>
</dbReference>
<feature type="compositionally biased region" description="Low complexity" evidence="1">
    <location>
        <begin position="243"/>
        <end position="271"/>
    </location>
</feature>
<evidence type="ECO:0000259" key="2">
    <source>
        <dbReference type="Pfam" id="PF07727"/>
    </source>
</evidence>
<feature type="region of interest" description="Disordered" evidence="1">
    <location>
        <begin position="403"/>
        <end position="511"/>
    </location>
</feature>
<feature type="domain" description="GAG-pre-integrase" evidence="3">
    <location>
        <begin position="355"/>
        <end position="408"/>
    </location>
</feature>
<dbReference type="AlphaFoldDB" id="A0A2N9EVP5"/>
<evidence type="ECO:0000259" key="3">
    <source>
        <dbReference type="Pfam" id="PF13976"/>
    </source>
</evidence>
<gene>
    <name evidence="6" type="ORF">FSB_LOCUS56370</name>
    <name evidence="5" type="ORF">FSB_LOCUS6652</name>
</gene>
<accession>A0A2N9EVP5</accession>
<dbReference type="PANTHER" id="PTHR47481:SF10">
    <property type="entry name" value="COPIA-LIKE POLYPROTEIN_RETROTRANSPOSON"/>
    <property type="match status" value="1"/>
</dbReference>
<dbReference type="EMBL" id="OIVN01006234">
    <property type="protein sequence ID" value="SPD28488.1"/>
    <property type="molecule type" value="Genomic_DNA"/>
</dbReference>
<dbReference type="Pfam" id="PF14223">
    <property type="entry name" value="Retrotran_gag_2"/>
    <property type="match status" value="1"/>
</dbReference>
<dbReference type="InterPro" id="IPR043502">
    <property type="entry name" value="DNA/RNA_pol_sf"/>
</dbReference>
<dbReference type="PANTHER" id="PTHR47481">
    <property type="match status" value="1"/>
</dbReference>
<organism evidence="5">
    <name type="scientific">Fagus sylvatica</name>
    <name type="common">Beechnut</name>
    <dbReference type="NCBI Taxonomy" id="28930"/>
    <lineage>
        <taxon>Eukaryota</taxon>
        <taxon>Viridiplantae</taxon>
        <taxon>Streptophyta</taxon>
        <taxon>Embryophyta</taxon>
        <taxon>Tracheophyta</taxon>
        <taxon>Spermatophyta</taxon>
        <taxon>Magnoliopsida</taxon>
        <taxon>eudicotyledons</taxon>
        <taxon>Gunneridae</taxon>
        <taxon>Pentapetalae</taxon>
        <taxon>rosids</taxon>
        <taxon>fabids</taxon>
        <taxon>Fagales</taxon>
        <taxon>Fagaceae</taxon>
        <taxon>Fagus</taxon>
    </lineage>
</organism>
<evidence type="ECO:0000256" key="1">
    <source>
        <dbReference type="SAM" id="MobiDB-lite"/>
    </source>
</evidence>
<feature type="domain" description="Reverse transcriptase Ty1/copia-type" evidence="2">
    <location>
        <begin position="558"/>
        <end position="801"/>
    </location>
</feature>
<dbReference type="InterPro" id="IPR025724">
    <property type="entry name" value="GAG-pre-integrase_dom"/>
</dbReference>
<sequence>MSSTSSSSQTESSSTISSTSTTPTSLPHIQHLITIKLNRDNYLLWKAQIVPYLQGQHLYGFIDGTKPAPPPNLAVTTSETTAVIPNPEFYTWHTQDQMILSALISSLSETVLAHVVKCTTSRAIWLCLERMFTSQSRARSMQLHHQLSTLKKGDSSMADFYHKFTSLADTLAAIDQPLKDFDLVSFFLAGLGSDYDALVTAIQQRRGDVTLDELYGDFLSHELRLAQHQPAVDLSLASANFANRSSSNRGGRGGRSSNPPSSFNSGRSSSNQQRQYRGRGFDNSYTVESPSNMQALLATPNYAPDPNWYSDSGATHHLTSDLANLNVRADEYHGPDQIRALDSGKTLLCGPSKDGLYPFPLLPSKASSHPTALFGERTSIHQWHSRLGHPAFRVITQIISKFGLPPSSHGPHNSAAPSIRPLTDSSSSTRPTQHNPAHNPSLNSISTNPSSLPDSQPTVTPETSNPSPETSNTPETSSTTDHPNPNPPIHPMKTRSQNQISKPKTYTDGTIRYPIPKALLAETTSDPDLTEPTCYTSASKSPHWRRAMNLEFDVLLKNHTWTLVPSSSSHNLIDCKWVFRIKRNADGSIEHFKARLVAKGFHQQPGIDYGETYSPMIKPTTVCAILSITISAGLSVRQIDIQNAFLHGQLSKDVFMAQPPGYQHPSYPTHVCKLNKAIYGLKQAPRAWFSRLSSRLLQLGFHGSLSDTSLFIYKSKSFTMFILIYVDDIILTCSNPSEIDKLLILLQSDFAVKDLGKLNYFLGVKVIPNAHGILLSQQRYILNLLKRTNMHEAKPVSSPMASTTSLTAHEGESFSDVTLFRSTVGALQYLSLTCPDIAFAVNKLSQFMHKPTVLHWQSAKRLLRYLKQTLTFGLQIYRTSCNTLQAFSDADWAGSRDDRRSTGSFCIFLGNNLISWSCRKQATVARSSTEAEYKALANAAAELKWLQSLFGELGLALSTPPTLWCDNIGATYLSSNPVFHARTKHVEIDFHFVRDMVAKKTLNVQFICSKDQLADLLTKPISSSRFAQLRTKLNVLPIPLGLRGRVNDKDKPPQQLPHSKTILAIDKDIN</sequence>
<dbReference type="InterPro" id="IPR029472">
    <property type="entry name" value="Copia-like_N"/>
</dbReference>
<feature type="region of interest" description="Disordered" evidence="1">
    <location>
        <begin position="1"/>
        <end position="24"/>
    </location>
</feature>
<feature type="region of interest" description="Disordered" evidence="1">
    <location>
        <begin position="243"/>
        <end position="285"/>
    </location>
</feature>
<dbReference type="Pfam" id="PF13976">
    <property type="entry name" value="gag_pre-integrs"/>
    <property type="match status" value="1"/>
</dbReference>
<evidence type="ECO:0000313" key="6">
    <source>
        <dbReference type="EMBL" id="SPD28488.1"/>
    </source>
</evidence>